<accession>A0A1E3V4F9</accession>
<name>A0A1E3V4F9_9HYPH</name>
<dbReference type="Proteomes" id="UP000094342">
    <property type="component" value="Unassembled WGS sequence"/>
</dbReference>
<dbReference type="AlphaFoldDB" id="A0A1E3V4F9"/>
<evidence type="ECO:0000256" key="4">
    <source>
        <dbReference type="ARBA" id="ARBA00023145"/>
    </source>
</evidence>
<evidence type="ECO:0000313" key="5">
    <source>
        <dbReference type="EMBL" id="ODR88493.1"/>
    </source>
</evidence>
<dbReference type="Gene3D" id="3.60.20.40">
    <property type="match status" value="1"/>
</dbReference>
<evidence type="ECO:0000256" key="2">
    <source>
        <dbReference type="ARBA" id="ARBA00022679"/>
    </source>
</evidence>
<dbReference type="PANTHER" id="PTHR43199:SF1">
    <property type="entry name" value="GLUTATHIONE HYDROLASE PROENZYME"/>
    <property type="match status" value="1"/>
</dbReference>
<sequence>MSDFSRTQTVRKHVAATKNGVVAAQHRIAAVAGAAVLEAGGDAIDAAVATSFAIGVVEPWMSGPAGGGAMVVWRERERQARTIQFGMRSPSTLDPADYPLSGNGKSPDLFPWAAVVDDRNVRGATAIAVPGTVAGMELAHRTYGTLPWRDLLMPAVDLARKGMLVDWYASLLIASTARELAKDADAAALFLDEGQWPKVAGWTALATTRLDQSQMVETLSRLAEAGPRDFYEGEIATALVADIRTKGGCVSREDLAAYRARLTSTIDVPYRGGMVHAAEGMTAGANLAECLAMMEKAFTPGGGPDCTSFAEMVRALGRTYERRLREMGDAEVSHAPSCTTHFSVVDRHGNMCAVTQTLLSIFGSRVVSPSTGLLMNNGIMWFDPEPGKPNSLAPDKACLMNVCPTIGEKDGRRFAIGASGGRKILPAVLNLTSFLMDFGMSLEDAFHHPRVDNSGGGTIVADETLPRPIIEALEGVLPVVTARRTVFPYAFACPAGVMRENGINMGCTEIMSPWGDAVHEKEGA</sequence>
<dbReference type="EMBL" id="LYBW01000065">
    <property type="protein sequence ID" value="ODR88493.1"/>
    <property type="molecule type" value="Genomic_DNA"/>
</dbReference>
<dbReference type="InterPro" id="IPR051792">
    <property type="entry name" value="GGT_bact"/>
</dbReference>
<reference evidence="6" key="1">
    <citation type="submission" date="2016-05" db="EMBL/GenBank/DDBJ databases">
        <authorList>
            <person name="Li Y."/>
        </authorList>
    </citation>
    <scope>NUCLEOTIDE SEQUENCE [LARGE SCALE GENOMIC DNA]</scope>
    <source>
        <strain evidence="6">YIC4027</strain>
    </source>
</reference>
<keyword evidence="4" id="KW-0865">Zymogen</keyword>
<keyword evidence="2 5" id="KW-0808">Transferase</keyword>
<keyword evidence="6" id="KW-1185">Reference proteome</keyword>
<dbReference type="OrthoDB" id="9781342at2"/>
<dbReference type="STRING" id="1752398.A8M32_26215"/>
<dbReference type="GO" id="GO:0016787">
    <property type="term" value="F:hydrolase activity"/>
    <property type="evidence" value="ECO:0007669"/>
    <property type="project" value="UniProtKB-KW"/>
</dbReference>
<evidence type="ECO:0000313" key="6">
    <source>
        <dbReference type="Proteomes" id="UP000094342"/>
    </source>
</evidence>
<protein>
    <submittedName>
        <fullName evidence="5">Gamma-glutamyltransferase</fullName>
    </submittedName>
</protein>
<dbReference type="GO" id="GO:0016740">
    <property type="term" value="F:transferase activity"/>
    <property type="evidence" value="ECO:0007669"/>
    <property type="project" value="UniProtKB-KW"/>
</dbReference>
<dbReference type="PANTHER" id="PTHR43199">
    <property type="entry name" value="GLUTATHIONE HYDROLASE"/>
    <property type="match status" value="1"/>
</dbReference>
<dbReference type="InterPro" id="IPR043137">
    <property type="entry name" value="GGT_ssub_C"/>
</dbReference>
<dbReference type="SUPFAM" id="SSF56235">
    <property type="entry name" value="N-terminal nucleophile aminohydrolases (Ntn hydrolases)"/>
    <property type="match status" value="1"/>
</dbReference>
<dbReference type="RefSeq" id="WP_069461349.1">
    <property type="nucleotide sequence ID" value="NZ_LYBW01000065.1"/>
</dbReference>
<evidence type="ECO:0000256" key="1">
    <source>
        <dbReference type="ARBA" id="ARBA00009381"/>
    </source>
</evidence>
<organism evidence="5 6">
    <name type="scientific">Sinorhizobium alkalisoli</name>
    <dbReference type="NCBI Taxonomy" id="1752398"/>
    <lineage>
        <taxon>Bacteria</taxon>
        <taxon>Pseudomonadati</taxon>
        <taxon>Pseudomonadota</taxon>
        <taxon>Alphaproteobacteria</taxon>
        <taxon>Hyphomicrobiales</taxon>
        <taxon>Rhizobiaceae</taxon>
        <taxon>Sinorhizobium/Ensifer group</taxon>
        <taxon>Sinorhizobium</taxon>
    </lineage>
</organism>
<gene>
    <name evidence="5" type="ORF">A8M32_26215</name>
</gene>
<keyword evidence="3" id="KW-0378">Hydrolase</keyword>
<dbReference type="InterPro" id="IPR029055">
    <property type="entry name" value="Ntn_hydrolases_N"/>
</dbReference>
<dbReference type="PRINTS" id="PR01210">
    <property type="entry name" value="GGTRANSPTASE"/>
</dbReference>
<comment type="caution">
    <text evidence="5">The sequence shown here is derived from an EMBL/GenBank/DDBJ whole genome shotgun (WGS) entry which is preliminary data.</text>
</comment>
<proteinExistence type="inferred from homology"/>
<dbReference type="Pfam" id="PF01019">
    <property type="entry name" value="G_glu_transpept"/>
    <property type="match status" value="1"/>
</dbReference>
<comment type="similarity">
    <text evidence="1">Belongs to the gamma-glutamyltransferase family.</text>
</comment>
<evidence type="ECO:0000256" key="3">
    <source>
        <dbReference type="ARBA" id="ARBA00022801"/>
    </source>
</evidence>